<comment type="caution">
    <text evidence="5">The sequence shown here is derived from an EMBL/GenBank/DDBJ whole genome shotgun (WGS) entry which is preliminary data.</text>
</comment>
<accession>A0A0F4YP66</accession>
<dbReference type="Gene3D" id="3.90.1300.10">
    <property type="entry name" value="Amidase signature (AS) domain"/>
    <property type="match status" value="1"/>
</dbReference>
<protein>
    <recommendedName>
        <fullName evidence="4">Amidase domain-containing protein</fullName>
    </recommendedName>
</protein>
<evidence type="ECO:0000256" key="2">
    <source>
        <dbReference type="ARBA" id="ARBA00022801"/>
    </source>
</evidence>
<evidence type="ECO:0000256" key="1">
    <source>
        <dbReference type="ARBA" id="ARBA00009199"/>
    </source>
</evidence>
<dbReference type="RefSeq" id="XP_013326502.1">
    <property type="nucleotide sequence ID" value="XM_013471048.1"/>
</dbReference>
<dbReference type="GeneID" id="25318432"/>
<dbReference type="Proteomes" id="UP000053958">
    <property type="component" value="Unassembled WGS sequence"/>
</dbReference>
<dbReference type="PANTHER" id="PTHR46072:SF8">
    <property type="entry name" value="AMIDASE DOMAIN-CONTAINING PROTEIN"/>
    <property type="match status" value="1"/>
</dbReference>
<feature type="active site" description="Acyl-ester intermediate" evidence="3">
    <location>
        <position position="274"/>
    </location>
</feature>
<dbReference type="GO" id="GO:0016787">
    <property type="term" value="F:hydrolase activity"/>
    <property type="evidence" value="ECO:0007669"/>
    <property type="project" value="UniProtKB-KW"/>
</dbReference>
<dbReference type="EMBL" id="LASV01000307">
    <property type="protein sequence ID" value="KKA19890.1"/>
    <property type="molecule type" value="Genomic_DNA"/>
</dbReference>
<dbReference type="Pfam" id="PF01425">
    <property type="entry name" value="Amidase"/>
    <property type="match status" value="2"/>
</dbReference>
<organism evidence="5 6">
    <name type="scientific">Rasamsonia emersonii (strain ATCC 16479 / CBS 393.64 / IMI 116815)</name>
    <dbReference type="NCBI Taxonomy" id="1408163"/>
    <lineage>
        <taxon>Eukaryota</taxon>
        <taxon>Fungi</taxon>
        <taxon>Dikarya</taxon>
        <taxon>Ascomycota</taxon>
        <taxon>Pezizomycotina</taxon>
        <taxon>Eurotiomycetes</taxon>
        <taxon>Eurotiomycetidae</taxon>
        <taxon>Eurotiales</taxon>
        <taxon>Trichocomaceae</taxon>
        <taxon>Rasamsonia</taxon>
    </lineage>
</organism>
<name>A0A0F4YP66_RASE3</name>
<proteinExistence type="inferred from homology"/>
<evidence type="ECO:0000256" key="3">
    <source>
        <dbReference type="PIRSR" id="PIRSR001221-1"/>
    </source>
</evidence>
<feature type="domain" description="Amidase" evidence="4">
    <location>
        <begin position="272"/>
        <end position="389"/>
    </location>
</feature>
<keyword evidence="2" id="KW-0378">Hydrolase</keyword>
<keyword evidence="6" id="KW-1185">Reference proteome</keyword>
<feature type="active site" description="Charge relay system" evidence="3">
    <location>
        <position position="232"/>
    </location>
</feature>
<dbReference type="PIRSF" id="PIRSF001221">
    <property type="entry name" value="Amidase_fungi"/>
    <property type="match status" value="1"/>
</dbReference>
<feature type="active site" description="Charge relay system" evidence="3">
    <location>
        <position position="148"/>
    </location>
</feature>
<dbReference type="InterPro" id="IPR036928">
    <property type="entry name" value="AS_sf"/>
</dbReference>
<gene>
    <name evidence="5" type="ORF">T310_6120</name>
</gene>
<dbReference type="OrthoDB" id="6428749at2759"/>
<dbReference type="AlphaFoldDB" id="A0A0F4YP66"/>
<reference evidence="5 6" key="1">
    <citation type="submission" date="2015-04" db="EMBL/GenBank/DDBJ databases">
        <authorList>
            <person name="Heijne W.H."/>
            <person name="Fedorova N.D."/>
            <person name="Nierman W.C."/>
            <person name="Vollebregt A.W."/>
            <person name="Zhao Z."/>
            <person name="Wu L."/>
            <person name="Kumar M."/>
            <person name="Stam H."/>
            <person name="van den Berg M.A."/>
            <person name="Pel H.J."/>
        </authorList>
    </citation>
    <scope>NUCLEOTIDE SEQUENCE [LARGE SCALE GENOMIC DNA]</scope>
    <source>
        <strain evidence="5 6">CBS 393.64</strain>
    </source>
</reference>
<dbReference type="PANTHER" id="PTHR46072">
    <property type="entry name" value="AMIDASE-RELATED-RELATED"/>
    <property type="match status" value="1"/>
</dbReference>
<dbReference type="SUPFAM" id="SSF75304">
    <property type="entry name" value="Amidase signature (AS) enzymes"/>
    <property type="match status" value="1"/>
</dbReference>
<sequence length="580" mass="63138">MPWQAKAAAKRASVLAKIPPEWRLSEADLDRASKQRDLTGAFIEQFLTVEEIAIISQASVSLVAQIREGKYSAVQVTRAFCKTAAIAHQIVSEFDSSTSILRADDWQNPCLHEIFFDQALDRAKELDEYFATHGTTTGPLHGLPISLKDQFHVKGNDTTMGYVGWIGTYEGRQDPSLVHNVNSQVVSELLGLGAVLYCKTSLAQTLLIGETANNIIGQTLNPFNRNLSCGGSSGGEGALQALRGSSVGVGTDIGMASLLVYILRHCLDIFQGGSIRIPAAFCGVFGIKPSRNRFSYRDVANVIPGQTTYASSVGFLGTTIDALRLIMTAVLSTQPWHRDPSVVPLPWRQDIVDATLVVEWTPPSHITGKKVNLGFLTADGGHDIHNQLRLSEEPLIPQQREVLQLTDPISLLEYHALTVEGRDYEAAYLDYWNATADEDGLQPVPSLGVCQTVDAVIMPVAPHAAVIPGKYYHTGYTGAINVLDYSSVVIPVTKADKHLDQRDKDFEPVNELDALNWQAYDPDIYDGAPIGIQIVARKYEEEKVWAVGRIVDAILRTAGIDVNTGSNTTGQCAGGWGSKL</sequence>
<dbReference type="InterPro" id="IPR023631">
    <property type="entry name" value="Amidase_dom"/>
</dbReference>
<evidence type="ECO:0000313" key="5">
    <source>
        <dbReference type="EMBL" id="KKA19890.1"/>
    </source>
</evidence>
<comment type="similarity">
    <text evidence="1">Belongs to the amidase family.</text>
</comment>
<evidence type="ECO:0000313" key="6">
    <source>
        <dbReference type="Proteomes" id="UP000053958"/>
    </source>
</evidence>
<dbReference type="STRING" id="1408163.A0A0F4YP66"/>
<evidence type="ECO:0000259" key="4">
    <source>
        <dbReference type="Pfam" id="PF01425"/>
    </source>
</evidence>
<feature type="domain" description="Amidase" evidence="4">
    <location>
        <begin position="109"/>
        <end position="254"/>
    </location>
</feature>